<dbReference type="Pfam" id="PF03351">
    <property type="entry name" value="DOMON"/>
    <property type="match status" value="1"/>
</dbReference>
<comment type="caution">
    <text evidence="3">The sequence shown here is derived from an EMBL/GenBank/DDBJ whole genome shotgun (WGS) entry which is preliminary data.</text>
</comment>
<protein>
    <recommendedName>
        <fullName evidence="2">DOMON domain-containing protein</fullName>
    </recommendedName>
</protein>
<dbReference type="Proteomes" id="UP000676336">
    <property type="component" value="Unassembled WGS sequence"/>
</dbReference>
<gene>
    <name evidence="3" type="ORF">SMN809_LOCUS69654</name>
</gene>
<evidence type="ECO:0000313" key="3">
    <source>
        <dbReference type="EMBL" id="CAF5183408.1"/>
    </source>
</evidence>
<feature type="domain" description="DOMON" evidence="2">
    <location>
        <begin position="36"/>
        <end position="156"/>
    </location>
</feature>
<dbReference type="AlphaFoldDB" id="A0A8S3HHB6"/>
<feature type="signal peptide" evidence="1">
    <location>
        <begin position="1"/>
        <end position="21"/>
    </location>
</feature>
<dbReference type="InterPro" id="IPR005018">
    <property type="entry name" value="DOMON_domain"/>
</dbReference>
<feature type="chain" id="PRO_5035817410" description="DOMON domain-containing protein" evidence="1">
    <location>
        <begin position="22"/>
        <end position="189"/>
    </location>
</feature>
<proteinExistence type="predicted"/>
<dbReference type="PANTHER" id="PTHR46901:SF2">
    <property type="entry name" value="GH04942P"/>
    <property type="match status" value="1"/>
</dbReference>
<name>A0A8S3HHB6_9BILA</name>
<feature type="non-terminal residue" evidence="3">
    <location>
        <position position="1"/>
    </location>
</feature>
<dbReference type="PANTHER" id="PTHR46901">
    <property type="entry name" value="GH04942P"/>
    <property type="match status" value="1"/>
</dbReference>
<evidence type="ECO:0000256" key="1">
    <source>
        <dbReference type="SAM" id="SignalP"/>
    </source>
</evidence>
<dbReference type="SMART" id="SM00664">
    <property type="entry name" value="DoH"/>
    <property type="match status" value="1"/>
</dbReference>
<dbReference type="InterPro" id="IPR045266">
    <property type="entry name" value="DOH_DOMON"/>
</dbReference>
<sequence length="189" mass="21275">MKPFLYLLFSLISEAFIPIESQCTGGIWPIQDPTIGSYTLSWRYNLASNTVQFIIQGQAIAAVDLTSTYIAIGWSDKAPTMTSMDVAMYFPGTQMVQDRYSRGHITPSVDTQQDFCVIQSNLTDKNVYVSFERFLTTGDTNDISFSSNLYLMFAMGPYTFSKDTSSFNPQYHFFRIALQSSLSLINCVS</sequence>
<reference evidence="3" key="1">
    <citation type="submission" date="2021-02" db="EMBL/GenBank/DDBJ databases">
        <authorList>
            <person name="Nowell W R."/>
        </authorList>
    </citation>
    <scope>NUCLEOTIDE SEQUENCE</scope>
</reference>
<evidence type="ECO:0000259" key="2">
    <source>
        <dbReference type="PROSITE" id="PS50836"/>
    </source>
</evidence>
<dbReference type="PROSITE" id="PS50836">
    <property type="entry name" value="DOMON"/>
    <property type="match status" value="1"/>
</dbReference>
<dbReference type="CDD" id="cd09631">
    <property type="entry name" value="DOMON_DOH"/>
    <property type="match status" value="1"/>
</dbReference>
<keyword evidence="1" id="KW-0732">Signal</keyword>
<organism evidence="3 4">
    <name type="scientific">Rotaria magnacalcarata</name>
    <dbReference type="NCBI Taxonomy" id="392030"/>
    <lineage>
        <taxon>Eukaryota</taxon>
        <taxon>Metazoa</taxon>
        <taxon>Spiralia</taxon>
        <taxon>Gnathifera</taxon>
        <taxon>Rotifera</taxon>
        <taxon>Eurotatoria</taxon>
        <taxon>Bdelloidea</taxon>
        <taxon>Philodinida</taxon>
        <taxon>Philodinidae</taxon>
        <taxon>Rotaria</taxon>
    </lineage>
</organism>
<evidence type="ECO:0000313" key="4">
    <source>
        <dbReference type="Proteomes" id="UP000676336"/>
    </source>
</evidence>
<dbReference type="EMBL" id="CAJOBI010319945">
    <property type="protein sequence ID" value="CAF5183408.1"/>
    <property type="molecule type" value="Genomic_DNA"/>
</dbReference>
<accession>A0A8S3HHB6</accession>